<protein>
    <submittedName>
        <fullName evidence="4">GCN5 family N-acetyltransferase</fullName>
    </submittedName>
</protein>
<proteinExistence type="predicted"/>
<organism evidence="4 5">
    <name type="scientific">Paludibacterium paludis</name>
    <dbReference type="NCBI Taxonomy" id="1225769"/>
    <lineage>
        <taxon>Bacteria</taxon>
        <taxon>Pseudomonadati</taxon>
        <taxon>Pseudomonadota</taxon>
        <taxon>Betaproteobacteria</taxon>
        <taxon>Neisseriales</taxon>
        <taxon>Chromobacteriaceae</taxon>
        <taxon>Paludibacterium</taxon>
    </lineage>
</organism>
<dbReference type="CDD" id="cd04301">
    <property type="entry name" value="NAT_SF"/>
    <property type="match status" value="1"/>
</dbReference>
<evidence type="ECO:0000259" key="3">
    <source>
        <dbReference type="PROSITE" id="PS51186"/>
    </source>
</evidence>
<sequence>MKDCHMANTELDRLVIRRANEADAPAVLRIFDEIIAWFVEIHNQGQWGSEPWSTQPRQVARVTEACSLPGAWVAEEQGGPVRAALVLGEAMPYVPAMTEPELYVRLLVASRRSNYRGIGRHLMAFAEDQAKLAGVKRLRVDCYGGGSGALVQFYESCGYERICAFDVDGWPCQLLGRSV</sequence>
<feature type="domain" description="N-acetyltransferase" evidence="3">
    <location>
        <begin position="14"/>
        <end position="179"/>
    </location>
</feature>
<keyword evidence="1" id="KW-0808">Transferase</keyword>
<keyword evidence="5" id="KW-1185">Reference proteome</keyword>
<dbReference type="InterPro" id="IPR050832">
    <property type="entry name" value="Bact_Acetyltransf"/>
</dbReference>
<dbReference type="GO" id="GO:0016747">
    <property type="term" value="F:acyltransferase activity, transferring groups other than amino-acyl groups"/>
    <property type="evidence" value="ECO:0007669"/>
    <property type="project" value="InterPro"/>
</dbReference>
<dbReference type="PANTHER" id="PTHR43877:SF2">
    <property type="entry name" value="AMINOALKYLPHOSPHONATE N-ACETYLTRANSFERASE-RELATED"/>
    <property type="match status" value="1"/>
</dbReference>
<accession>A0A918P3M8</accession>
<dbReference type="Proteomes" id="UP000645257">
    <property type="component" value="Unassembled WGS sequence"/>
</dbReference>
<dbReference type="InterPro" id="IPR016181">
    <property type="entry name" value="Acyl_CoA_acyltransferase"/>
</dbReference>
<gene>
    <name evidence="4" type="ORF">GCM10011289_21110</name>
</gene>
<reference evidence="4" key="2">
    <citation type="submission" date="2020-09" db="EMBL/GenBank/DDBJ databases">
        <authorList>
            <person name="Sun Q."/>
            <person name="Kim S."/>
        </authorList>
    </citation>
    <scope>NUCLEOTIDE SEQUENCE</scope>
    <source>
        <strain evidence="4">KCTC 32182</strain>
    </source>
</reference>
<comment type="caution">
    <text evidence="4">The sequence shown here is derived from an EMBL/GenBank/DDBJ whole genome shotgun (WGS) entry which is preliminary data.</text>
</comment>
<evidence type="ECO:0000256" key="2">
    <source>
        <dbReference type="ARBA" id="ARBA00023315"/>
    </source>
</evidence>
<dbReference type="PANTHER" id="PTHR43877">
    <property type="entry name" value="AMINOALKYLPHOSPHONATE N-ACETYLTRANSFERASE-RELATED-RELATED"/>
    <property type="match status" value="1"/>
</dbReference>
<evidence type="ECO:0000313" key="5">
    <source>
        <dbReference type="Proteomes" id="UP000645257"/>
    </source>
</evidence>
<evidence type="ECO:0000256" key="1">
    <source>
        <dbReference type="ARBA" id="ARBA00022679"/>
    </source>
</evidence>
<reference evidence="4" key="1">
    <citation type="journal article" date="2014" name="Int. J. Syst. Evol. Microbiol.">
        <title>Complete genome sequence of Corynebacterium casei LMG S-19264T (=DSM 44701T), isolated from a smear-ripened cheese.</title>
        <authorList>
            <consortium name="US DOE Joint Genome Institute (JGI-PGF)"/>
            <person name="Walter F."/>
            <person name="Albersmeier A."/>
            <person name="Kalinowski J."/>
            <person name="Ruckert C."/>
        </authorList>
    </citation>
    <scope>NUCLEOTIDE SEQUENCE</scope>
    <source>
        <strain evidence="4">KCTC 32182</strain>
    </source>
</reference>
<dbReference type="EMBL" id="BMYX01000011">
    <property type="protein sequence ID" value="GGY17442.1"/>
    <property type="molecule type" value="Genomic_DNA"/>
</dbReference>
<evidence type="ECO:0000313" key="4">
    <source>
        <dbReference type="EMBL" id="GGY17442.1"/>
    </source>
</evidence>
<dbReference type="Gene3D" id="3.40.630.30">
    <property type="match status" value="1"/>
</dbReference>
<name>A0A918P3M8_9NEIS</name>
<dbReference type="InterPro" id="IPR000182">
    <property type="entry name" value="GNAT_dom"/>
</dbReference>
<dbReference type="Pfam" id="PF00583">
    <property type="entry name" value="Acetyltransf_1"/>
    <property type="match status" value="1"/>
</dbReference>
<dbReference type="SUPFAM" id="SSF55729">
    <property type="entry name" value="Acyl-CoA N-acyltransferases (Nat)"/>
    <property type="match status" value="1"/>
</dbReference>
<dbReference type="PROSITE" id="PS51186">
    <property type="entry name" value="GNAT"/>
    <property type="match status" value="1"/>
</dbReference>
<keyword evidence="2" id="KW-0012">Acyltransferase</keyword>
<dbReference type="AlphaFoldDB" id="A0A918P3M8"/>